<sequence>MFRRKYITGLLIAMTAFACKKDNYDEPKTSFQGSITYQGEAINVASRAVYFELWEPGWGKSGSIAVEVQEDGSFSSLLFNGNYKLIIPAGQGPFRSVINNATNSDTLLLNLSGNRKMNIEVMPYYMIRNQQIAKSGTKAAATFKLEQIITDANARSIENVYLYLNQTAIVDQSNYKVRTALSGSDITDLNNVAMSVDIPASMSQVGTTGDQNYAFARIGVKIAGVEDLLYSEVVKINL</sequence>
<keyword evidence="6" id="KW-1185">Reference proteome</keyword>
<reference evidence="4 6" key="2">
    <citation type="submission" date="2023-11" db="EMBL/GenBank/DDBJ databases">
        <title>MicrobeMod: A computational toolkit for identifying prokaryotic methylation and restriction-modification with nanopore sequencing.</title>
        <authorList>
            <person name="Crits-Christoph A."/>
            <person name="Kang S.C."/>
            <person name="Lee H."/>
            <person name="Ostrov N."/>
        </authorList>
    </citation>
    <scope>NUCLEOTIDE SEQUENCE [LARGE SCALE GENOMIC DNA]</scope>
    <source>
        <strain evidence="4 6">ATCC 23090</strain>
    </source>
</reference>
<dbReference type="AlphaFoldDB" id="A0A1K1NPX8"/>
<accession>A0A1K1NPX8</accession>
<dbReference type="STRING" id="1004.SAMN05661012_01397"/>
<dbReference type="Proteomes" id="UP000183788">
    <property type="component" value="Unassembled WGS sequence"/>
</dbReference>
<evidence type="ECO:0000313" key="5">
    <source>
        <dbReference type="Proteomes" id="UP000183788"/>
    </source>
</evidence>
<dbReference type="OrthoDB" id="1433240at2"/>
<evidence type="ECO:0000259" key="1">
    <source>
        <dbReference type="Pfam" id="PF12866"/>
    </source>
</evidence>
<name>A0A1K1NPX8_9BACT</name>
<dbReference type="InterPro" id="IPR024278">
    <property type="entry name" value="DUF3823_N"/>
</dbReference>
<dbReference type="Gene3D" id="2.60.40.2060">
    <property type="match status" value="1"/>
</dbReference>
<evidence type="ECO:0000259" key="2">
    <source>
        <dbReference type="Pfam" id="PF18003"/>
    </source>
</evidence>
<dbReference type="InterPro" id="IPR041186">
    <property type="entry name" value="DUF3823_C"/>
</dbReference>
<gene>
    <name evidence="3" type="ORF">SAMN05661012_01397</name>
    <name evidence="4" type="ORF">SR876_22830</name>
</gene>
<dbReference type="Gene3D" id="2.60.40.1120">
    <property type="entry name" value="Carboxypeptidase-like, regulatory domain"/>
    <property type="match status" value="1"/>
</dbReference>
<evidence type="ECO:0000313" key="4">
    <source>
        <dbReference type="EMBL" id="WQG87768.1"/>
    </source>
</evidence>
<organism evidence="3 5">
    <name type="scientific">Chitinophaga sancti</name>
    <dbReference type="NCBI Taxonomy" id="1004"/>
    <lineage>
        <taxon>Bacteria</taxon>
        <taxon>Pseudomonadati</taxon>
        <taxon>Bacteroidota</taxon>
        <taxon>Chitinophagia</taxon>
        <taxon>Chitinophagales</taxon>
        <taxon>Chitinophagaceae</taxon>
        <taxon>Chitinophaga</taxon>
    </lineage>
</organism>
<dbReference type="Pfam" id="PF12866">
    <property type="entry name" value="DUF3823"/>
    <property type="match status" value="1"/>
</dbReference>
<dbReference type="EMBL" id="CP140154">
    <property type="protein sequence ID" value="WQG87768.1"/>
    <property type="molecule type" value="Genomic_DNA"/>
</dbReference>
<protein>
    <submittedName>
        <fullName evidence="4">DUF3823 domain-containing protein</fullName>
    </submittedName>
</protein>
<evidence type="ECO:0000313" key="6">
    <source>
        <dbReference type="Proteomes" id="UP001326715"/>
    </source>
</evidence>
<dbReference type="EMBL" id="FPIZ01000004">
    <property type="protein sequence ID" value="SFW37520.1"/>
    <property type="molecule type" value="Genomic_DNA"/>
</dbReference>
<dbReference type="Pfam" id="PF18003">
    <property type="entry name" value="DUF3823_C"/>
    <property type="match status" value="1"/>
</dbReference>
<feature type="domain" description="DUF3823" evidence="2">
    <location>
        <begin position="125"/>
        <end position="235"/>
    </location>
</feature>
<reference evidence="3 5" key="1">
    <citation type="submission" date="2016-11" db="EMBL/GenBank/DDBJ databases">
        <authorList>
            <person name="Jaros S."/>
            <person name="Januszkiewicz K."/>
            <person name="Wedrychowicz H."/>
        </authorList>
    </citation>
    <scope>NUCLEOTIDE SEQUENCE [LARGE SCALE GENOMIC DNA]</scope>
    <source>
        <strain evidence="3 5">DSM 784</strain>
    </source>
</reference>
<dbReference type="RefSeq" id="WP_072358323.1">
    <property type="nucleotide sequence ID" value="NZ_CBHWAX010000049.1"/>
</dbReference>
<feature type="domain" description="DUF3823" evidence="1">
    <location>
        <begin position="31"/>
        <end position="122"/>
    </location>
</feature>
<proteinExistence type="predicted"/>
<evidence type="ECO:0000313" key="3">
    <source>
        <dbReference type="EMBL" id="SFW37520.1"/>
    </source>
</evidence>
<dbReference type="Proteomes" id="UP001326715">
    <property type="component" value="Chromosome"/>
</dbReference>
<dbReference type="PROSITE" id="PS51257">
    <property type="entry name" value="PROKAR_LIPOPROTEIN"/>
    <property type="match status" value="1"/>
</dbReference>